<evidence type="ECO:0000256" key="1">
    <source>
        <dbReference type="ARBA" id="ARBA00007749"/>
    </source>
</evidence>
<evidence type="ECO:0000256" key="2">
    <source>
        <dbReference type="ARBA" id="ARBA00022723"/>
    </source>
</evidence>
<gene>
    <name evidence="6" type="ORF">SAMN05421819_4521</name>
</gene>
<dbReference type="GO" id="GO:0046872">
    <property type="term" value="F:metal ion binding"/>
    <property type="evidence" value="ECO:0007669"/>
    <property type="project" value="UniProtKB-KW"/>
</dbReference>
<evidence type="ECO:0000256" key="4">
    <source>
        <dbReference type="ARBA" id="ARBA00022833"/>
    </source>
</evidence>
<organism evidence="6 7">
    <name type="scientific">Bryocella elongata</name>
    <dbReference type="NCBI Taxonomy" id="863522"/>
    <lineage>
        <taxon>Bacteria</taxon>
        <taxon>Pseudomonadati</taxon>
        <taxon>Acidobacteriota</taxon>
        <taxon>Terriglobia</taxon>
        <taxon>Terriglobales</taxon>
        <taxon>Acidobacteriaceae</taxon>
        <taxon>Bryocella</taxon>
    </lineage>
</organism>
<feature type="domain" description="Metallo-beta-lactamase" evidence="5">
    <location>
        <begin position="62"/>
        <end position="269"/>
    </location>
</feature>
<proteinExistence type="inferred from homology"/>
<comment type="similarity">
    <text evidence="1">Belongs to the metallo-beta-lactamase superfamily.</text>
</comment>
<dbReference type="OrthoDB" id="9802897at2"/>
<evidence type="ECO:0000259" key="5">
    <source>
        <dbReference type="SMART" id="SM00849"/>
    </source>
</evidence>
<dbReference type="PANTHER" id="PTHR42978:SF6">
    <property type="entry name" value="QUORUM-QUENCHING LACTONASE YTNP-RELATED"/>
    <property type="match status" value="1"/>
</dbReference>
<keyword evidence="7" id="KW-1185">Reference proteome</keyword>
<evidence type="ECO:0000256" key="3">
    <source>
        <dbReference type="ARBA" id="ARBA00022801"/>
    </source>
</evidence>
<dbReference type="Pfam" id="PF00753">
    <property type="entry name" value="Lactamase_B"/>
    <property type="match status" value="1"/>
</dbReference>
<dbReference type="Proteomes" id="UP000236728">
    <property type="component" value="Unassembled WGS sequence"/>
</dbReference>
<keyword evidence="4" id="KW-0862">Zinc</keyword>
<keyword evidence="3" id="KW-0378">Hydrolase</keyword>
<dbReference type="InterPro" id="IPR001279">
    <property type="entry name" value="Metallo-B-lactamas"/>
</dbReference>
<dbReference type="EMBL" id="FNVA01000010">
    <property type="protein sequence ID" value="SEG71756.1"/>
    <property type="molecule type" value="Genomic_DNA"/>
</dbReference>
<dbReference type="InterPro" id="IPR036866">
    <property type="entry name" value="RibonucZ/Hydroxyglut_hydro"/>
</dbReference>
<dbReference type="CDD" id="cd07720">
    <property type="entry name" value="OPHC2-like_MBL-fold"/>
    <property type="match status" value="1"/>
</dbReference>
<sequence>MNKEQGAGFYRFKIGEFEVASVSDGFLQFDNPRIMIAAGASEKEFQAFMESKFLPSASAYFQINSLYVDTGKHKVLIDNGMGPYLGPSGGHLPEHLRNLGVVPEEIDTIIISHAHLDHVFGTLAPDDSQVFPNARYVIGEQEWAYWMKPDIKLGNLLPDEWKQMIVAGAKRHLGGIKKQVEFVKPGQEVVTGITAVEAFGHTPGMLAFNISSGSESLFYSADALHHFALSIVHPEWHVGFDNDQELGARTRLRVLNQVIAEKSLVLVPHFPFPGLGHITQQGLVRNWEPTVWHW</sequence>
<name>A0A1H6CHB3_9BACT</name>
<evidence type="ECO:0000313" key="7">
    <source>
        <dbReference type="Proteomes" id="UP000236728"/>
    </source>
</evidence>
<dbReference type="SUPFAM" id="SSF56281">
    <property type="entry name" value="Metallo-hydrolase/oxidoreductase"/>
    <property type="match status" value="1"/>
</dbReference>
<evidence type="ECO:0000313" key="6">
    <source>
        <dbReference type="EMBL" id="SEG71756.1"/>
    </source>
</evidence>
<dbReference type="AlphaFoldDB" id="A0A1H6CHB3"/>
<reference evidence="6 7" key="1">
    <citation type="submission" date="2016-10" db="EMBL/GenBank/DDBJ databases">
        <authorList>
            <person name="de Groot N.N."/>
        </authorList>
    </citation>
    <scope>NUCLEOTIDE SEQUENCE [LARGE SCALE GENOMIC DNA]</scope>
    <source>
        <strain evidence="6 7">DSM 22489</strain>
    </source>
</reference>
<dbReference type="GO" id="GO:0016787">
    <property type="term" value="F:hydrolase activity"/>
    <property type="evidence" value="ECO:0007669"/>
    <property type="project" value="UniProtKB-KW"/>
</dbReference>
<dbReference type="SMART" id="SM00849">
    <property type="entry name" value="Lactamase_B"/>
    <property type="match status" value="1"/>
</dbReference>
<dbReference type="Gene3D" id="3.60.15.10">
    <property type="entry name" value="Ribonuclease Z/Hydroxyacylglutathione hydrolase-like"/>
    <property type="match status" value="1"/>
</dbReference>
<protein>
    <submittedName>
        <fullName evidence="6">Metallo-beta-lactamase superfamily protein</fullName>
    </submittedName>
</protein>
<accession>A0A1H6CHB3</accession>
<keyword evidence="2" id="KW-0479">Metal-binding</keyword>
<dbReference type="InterPro" id="IPR051013">
    <property type="entry name" value="MBL_superfamily_lactonases"/>
</dbReference>
<dbReference type="PANTHER" id="PTHR42978">
    <property type="entry name" value="QUORUM-QUENCHING LACTONASE YTNP-RELATED-RELATED"/>
    <property type="match status" value="1"/>
</dbReference>
<dbReference type="RefSeq" id="WP_103935350.1">
    <property type="nucleotide sequence ID" value="NZ_FNVA01000010.1"/>
</dbReference>